<keyword evidence="5" id="KW-0813">Transport</keyword>
<feature type="transmembrane region" description="Helical" evidence="14">
    <location>
        <begin position="104"/>
        <end position="124"/>
    </location>
</feature>
<sequence length="307" mass="33439">MSGGMSVDFVLDTAAISFAVFFMTSPLSQTLDVFSTPAKVRYVNPVNLLCFYLNCMTQLAYGLFLPVPPVVPCNAYGVVVGLVSTSVCWWFARKEVHADHWNRRAAVGTGCVAMLSWLIFTFAATVPGGAAAVGNLGMLVGIIMYGAPLSSLQEVLRTESSETLPVLQSFLGFLNSSCWLTVGLRSGKLPVWGPNVIGMLLSLVQLALIYRYPAKPEKSIDEEFFIPVLSEHSLADILRDATGEFAESMVETSHGLGDFVRKSSQNFSSFFAEKHNTKDYIALDGEPHDEGKNKTVIEDVSGDTREV</sequence>
<evidence type="ECO:0000256" key="12">
    <source>
        <dbReference type="ARBA" id="ARBA00023136"/>
    </source>
</evidence>
<gene>
    <name evidence="15" type="primary">SWEET3</name>
    <name evidence="15" type="ORF">AK812_SmicGene20778</name>
</gene>
<keyword evidence="7 15" id="KW-0762">Sugar transport</keyword>
<evidence type="ECO:0000313" key="16">
    <source>
        <dbReference type="Proteomes" id="UP000186817"/>
    </source>
</evidence>
<accession>A0A1Q9DP42</accession>
<reference evidence="15 16" key="1">
    <citation type="submission" date="2016-02" db="EMBL/GenBank/DDBJ databases">
        <title>Genome analysis of coral dinoflagellate symbionts highlights evolutionary adaptations to a symbiotic lifestyle.</title>
        <authorList>
            <person name="Aranda M."/>
            <person name="Li Y."/>
            <person name="Liew Y.J."/>
            <person name="Baumgarten S."/>
            <person name="Simakov O."/>
            <person name="Wilson M."/>
            <person name="Piel J."/>
            <person name="Ashoor H."/>
            <person name="Bougouffa S."/>
            <person name="Bajic V.B."/>
            <person name="Ryu T."/>
            <person name="Ravasi T."/>
            <person name="Bayer T."/>
            <person name="Micklem G."/>
            <person name="Kim H."/>
            <person name="Bhak J."/>
            <person name="Lajeunesse T.C."/>
            <person name="Voolstra C.R."/>
        </authorList>
    </citation>
    <scope>NUCLEOTIDE SEQUENCE [LARGE SCALE GENOMIC DNA]</scope>
    <source>
        <strain evidence="15 16">CCMP2467</strain>
    </source>
</reference>
<evidence type="ECO:0000256" key="14">
    <source>
        <dbReference type="SAM" id="Phobius"/>
    </source>
</evidence>
<evidence type="ECO:0000256" key="4">
    <source>
        <dbReference type="ARBA" id="ARBA00021741"/>
    </source>
</evidence>
<evidence type="ECO:0000256" key="9">
    <source>
        <dbReference type="ARBA" id="ARBA00022737"/>
    </source>
</evidence>
<comment type="similarity">
    <text evidence="3">Belongs to the SWEET sugar transporter family.</text>
</comment>
<dbReference type="PANTHER" id="PTHR10791:SF30">
    <property type="entry name" value="SUGAR TRANSPORTER SWEET1"/>
    <property type="match status" value="1"/>
</dbReference>
<comment type="caution">
    <text evidence="15">The sequence shown here is derived from an EMBL/GenBank/DDBJ whole genome shotgun (WGS) entry which is preliminary data.</text>
</comment>
<comment type="subcellular location">
    <subcellularLocation>
        <location evidence="1">Cell membrane</location>
        <topology evidence="1">Multi-pass membrane protein</topology>
    </subcellularLocation>
    <subcellularLocation>
        <location evidence="2">Golgi apparatus membrane</location>
        <topology evidence="2">Multi-pass membrane protein</topology>
    </subcellularLocation>
</comment>
<evidence type="ECO:0000256" key="11">
    <source>
        <dbReference type="ARBA" id="ARBA00023034"/>
    </source>
</evidence>
<protein>
    <recommendedName>
        <fullName evidence="4">Sugar transporter SWEET1</fullName>
    </recommendedName>
</protein>
<evidence type="ECO:0000256" key="7">
    <source>
        <dbReference type="ARBA" id="ARBA00022597"/>
    </source>
</evidence>
<dbReference type="Pfam" id="PF03083">
    <property type="entry name" value="MtN3_slv"/>
    <property type="match status" value="1"/>
</dbReference>
<dbReference type="OrthoDB" id="409725at2759"/>
<dbReference type="GO" id="GO:0005886">
    <property type="term" value="C:plasma membrane"/>
    <property type="evidence" value="ECO:0007669"/>
    <property type="project" value="UniProtKB-SubCell"/>
</dbReference>
<keyword evidence="9" id="KW-0677">Repeat</keyword>
<dbReference type="EMBL" id="LSRX01000451">
    <property type="protein sequence ID" value="OLP96929.1"/>
    <property type="molecule type" value="Genomic_DNA"/>
</dbReference>
<dbReference type="PANTHER" id="PTHR10791">
    <property type="entry name" value="RAG1-ACTIVATING PROTEIN 1"/>
    <property type="match status" value="1"/>
</dbReference>
<proteinExistence type="inferred from homology"/>
<evidence type="ECO:0000256" key="3">
    <source>
        <dbReference type="ARBA" id="ARBA00007809"/>
    </source>
</evidence>
<feature type="transmembrane region" description="Helical" evidence="14">
    <location>
        <begin position="46"/>
        <end position="63"/>
    </location>
</feature>
<feature type="compositionally biased region" description="Basic and acidic residues" evidence="13">
    <location>
        <begin position="285"/>
        <end position="307"/>
    </location>
</feature>
<keyword evidence="12 14" id="KW-0472">Membrane</keyword>
<dbReference type="GO" id="GO:0051119">
    <property type="term" value="F:sugar transmembrane transporter activity"/>
    <property type="evidence" value="ECO:0007669"/>
    <property type="project" value="InterPro"/>
</dbReference>
<evidence type="ECO:0000313" key="15">
    <source>
        <dbReference type="EMBL" id="OLP96929.1"/>
    </source>
</evidence>
<evidence type="ECO:0000256" key="8">
    <source>
        <dbReference type="ARBA" id="ARBA00022692"/>
    </source>
</evidence>
<dbReference type="Proteomes" id="UP000186817">
    <property type="component" value="Unassembled WGS sequence"/>
</dbReference>
<dbReference type="InterPro" id="IPR047664">
    <property type="entry name" value="SWEET"/>
</dbReference>
<keyword evidence="16" id="KW-1185">Reference proteome</keyword>
<dbReference type="AlphaFoldDB" id="A0A1Q9DP42"/>
<keyword evidence="8 14" id="KW-0812">Transmembrane</keyword>
<name>A0A1Q9DP42_SYMMI</name>
<evidence type="ECO:0000256" key="2">
    <source>
        <dbReference type="ARBA" id="ARBA00004653"/>
    </source>
</evidence>
<feature type="region of interest" description="Disordered" evidence="13">
    <location>
        <begin position="283"/>
        <end position="307"/>
    </location>
</feature>
<keyword evidence="10 14" id="KW-1133">Transmembrane helix</keyword>
<evidence type="ECO:0000256" key="5">
    <source>
        <dbReference type="ARBA" id="ARBA00022448"/>
    </source>
</evidence>
<dbReference type="Gene3D" id="1.20.1280.290">
    <property type="match status" value="2"/>
</dbReference>
<feature type="transmembrane region" description="Helical" evidence="14">
    <location>
        <begin position="75"/>
        <end position="92"/>
    </location>
</feature>
<evidence type="ECO:0000256" key="6">
    <source>
        <dbReference type="ARBA" id="ARBA00022475"/>
    </source>
</evidence>
<dbReference type="GO" id="GO:0000139">
    <property type="term" value="C:Golgi membrane"/>
    <property type="evidence" value="ECO:0007669"/>
    <property type="project" value="UniProtKB-SubCell"/>
</dbReference>
<dbReference type="FunFam" id="1.20.1280.290:FF:000004">
    <property type="entry name" value="Sugar transporter SWEET"/>
    <property type="match status" value="1"/>
</dbReference>
<evidence type="ECO:0000256" key="10">
    <source>
        <dbReference type="ARBA" id="ARBA00022989"/>
    </source>
</evidence>
<feature type="transmembrane region" description="Helical" evidence="14">
    <location>
        <begin position="14"/>
        <end position="34"/>
    </location>
</feature>
<evidence type="ECO:0000256" key="13">
    <source>
        <dbReference type="SAM" id="MobiDB-lite"/>
    </source>
</evidence>
<organism evidence="15 16">
    <name type="scientific">Symbiodinium microadriaticum</name>
    <name type="common">Dinoflagellate</name>
    <name type="synonym">Zooxanthella microadriatica</name>
    <dbReference type="NCBI Taxonomy" id="2951"/>
    <lineage>
        <taxon>Eukaryota</taxon>
        <taxon>Sar</taxon>
        <taxon>Alveolata</taxon>
        <taxon>Dinophyceae</taxon>
        <taxon>Suessiales</taxon>
        <taxon>Symbiodiniaceae</taxon>
        <taxon>Symbiodinium</taxon>
    </lineage>
</organism>
<keyword evidence="6" id="KW-1003">Cell membrane</keyword>
<evidence type="ECO:0000256" key="1">
    <source>
        <dbReference type="ARBA" id="ARBA00004651"/>
    </source>
</evidence>
<dbReference type="InterPro" id="IPR004316">
    <property type="entry name" value="SWEET_rpt"/>
</dbReference>
<keyword evidence="11" id="KW-0333">Golgi apparatus</keyword>